<evidence type="ECO:0000313" key="1">
    <source>
        <dbReference type="EMBL" id="MBU3067782.1"/>
    </source>
</evidence>
<dbReference type="Proteomes" id="UP000733379">
    <property type="component" value="Unassembled WGS sequence"/>
</dbReference>
<dbReference type="EMBL" id="JAHKNI010000025">
    <property type="protein sequence ID" value="MBU3067782.1"/>
    <property type="molecule type" value="Genomic_DNA"/>
</dbReference>
<accession>A0ABS6BBW0</accession>
<evidence type="ECO:0000313" key="2">
    <source>
        <dbReference type="Proteomes" id="UP000733379"/>
    </source>
</evidence>
<dbReference type="InterPro" id="IPR011051">
    <property type="entry name" value="RmlC_Cupin_sf"/>
</dbReference>
<keyword evidence="2" id="KW-1185">Reference proteome</keyword>
<name>A0ABS6BBW0_9NOCA</name>
<sequence>MGRRRMLSAFKTAAEIGNYADLAVLPLDVDPQVALSRNWLPQPFYHLYSHDTVIAQLSGRSVIRMHDSSVNYFTLTTGDNVYVPAGTPHRIEPIEEGVMLSYVPLELGAEGAAWFCEKCGADLYRLEWEHDNVAEANRVYATACARFNSDTVARTCGECGTVADEIDLAALGWDDLVVSGPAGDFAGSATV</sequence>
<dbReference type="Gene3D" id="2.60.120.10">
    <property type="entry name" value="Jelly Rolls"/>
    <property type="match status" value="1"/>
</dbReference>
<evidence type="ECO:0008006" key="3">
    <source>
        <dbReference type="Google" id="ProtNLM"/>
    </source>
</evidence>
<gene>
    <name evidence="1" type="ORF">KO481_40470</name>
</gene>
<reference evidence="1 2" key="1">
    <citation type="submission" date="2021-06" db="EMBL/GenBank/DDBJ databases">
        <title>Actinomycetes sequencing.</title>
        <authorList>
            <person name="Shan Q."/>
        </authorList>
    </citation>
    <scope>NUCLEOTIDE SEQUENCE [LARGE SCALE GENOMIC DNA]</scope>
    <source>
        <strain evidence="1 2">NEAU-G5</strain>
    </source>
</reference>
<protein>
    <recommendedName>
        <fullName evidence="3">3-hydroxyanthranilate 3,4-dioxygenase</fullName>
    </recommendedName>
</protein>
<dbReference type="SUPFAM" id="SSF51182">
    <property type="entry name" value="RmlC-like cupins"/>
    <property type="match status" value="1"/>
</dbReference>
<dbReference type="InterPro" id="IPR014710">
    <property type="entry name" value="RmlC-like_jellyroll"/>
</dbReference>
<dbReference type="RefSeq" id="WP_215923861.1">
    <property type="nucleotide sequence ID" value="NZ_JAHKNI010000025.1"/>
</dbReference>
<comment type="caution">
    <text evidence="1">The sequence shown here is derived from an EMBL/GenBank/DDBJ whole genome shotgun (WGS) entry which is preliminary data.</text>
</comment>
<proteinExistence type="predicted"/>
<organism evidence="1 2">
    <name type="scientific">Nocardia albiluteola</name>
    <dbReference type="NCBI Taxonomy" id="2842303"/>
    <lineage>
        <taxon>Bacteria</taxon>
        <taxon>Bacillati</taxon>
        <taxon>Actinomycetota</taxon>
        <taxon>Actinomycetes</taxon>
        <taxon>Mycobacteriales</taxon>
        <taxon>Nocardiaceae</taxon>
        <taxon>Nocardia</taxon>
    </lineage>
</organism>